<dbReference type="EMBL" id="JACYCF010000031">
    <property type="protein sequence ID" value="KAF8749015.1"/>
    <property type="molecule type" value="Genomic_DNA"/>
</dbReference>
<keyword evidence="5" id="KW-0862">Zinc</keyword>
<feature type="chain" id="PRO_5034395081" description="CCHC-type domain-containing protein" evidence="7">
    <location>
        <begin position="24"/>
        <end position="1146"/>
    </location>
</feature>
<dbReference type="PRINTS" id="PR00412">
    <property type="entry name" value="EPOXHYDRLASE"/>
</dbReference>
<evidence type="ECO:0000313" key="10">
    <source>
        <dbReference type="Proteomes" id="UP000614334"/>
    </source>
</evidence>
<accession>A0A8H7I218</accession>
<dbReference type="PANTHER" id="PTHR21661">
    <property type="entry name" value="EPOXIDE HYDROLASE 1-RELATED"/>
    <property type="match status" value="1"/>
</dbReference>
<dbReference type="PROSITE" id="PS50158">
    <property type="entry name" value="ZF_CCHC"/>
    <property type="match status" value="1"/>
</dbReference>
<evidence type="ECO:0000259" key="8">
    <source>
        <dbReference type="PROSITE" id="PS50158"/>
    </source>
</evidence>
<dbReference type="GO" id="GO:0008270">
    <property type="term" value="F:zinc ion binding"/>
    <property type="evidence" value="ECO:0007669"/>
    <property type="project" value="UniProtKB-KW"/>
</dbReference>
<feature type="compositionally biased region" description="Basic and acidic residues" evidence="6">
    <location>
        <begin position="998"/>
        <end position="1027"/>
    </location>
</feature>
<keyword evidence="5" id="KW-0863">Zinc-finger</keyword>
<feature type="region of interest" description="Disordered" evidence="6">
    <location>
        <begin position="944"/>
        <end position="1027"/>
    </location>
</feature>
<evidence type="ECO:0000256" key="3">
    <source>
        <dbReference type="ARBA" id="ARBA00022797"/>
    </source>
</evidence>
<feature type="region of interest" description="Disordered" evidence="6">
    <location>
        <begin position="780"/>
        <end position="803"/>
    </location>
</feature>
<keyword evidence="5" id="KW-0479">Metal-binding</keyword>
<proteinExistence type="inferred from homology"/>
<dbReference type="GO" id="GO:0006397">
    <property type="term" value="P:mRNA processing"/>
    <property type="evidence" value="ECO:0007669"/>
    <property type="project" value="UniProtKB-KW"/>
</dbReference>
<name>A0A8H7I218_9AGAM</name>
<dbReference type="Pfam" id="PF06441">
    <property type="entry name" value="EHN"/>
    <property type="match status" value="1"/>
</dbReference>
<dbReference type="GO" id="GO:0003676">
    <property type="term" value="F:nucleic acid binding"/>
    <property type="evidence" value="ECO:0007669"/>
    <property type="project" value="InterPro"/>
</dbReference>
<feature type="region of interest" description="Disordered" evidence="6">
    <location>
        <begin position="566"/>
        <end position="639"/>
    </location>
</feature>
<feature type="compositionally biased region" description="Basic residues" evidence="6">
    <location>
        <begin position="959"/>
        <end position="971"/>
    </location>
</feature>
<dbReference type="SUPFAM" id="SSF57756">
    <property type="entry name" value="Retrovirus zinc finger-like domains"/>
    <property type="match status" value="1"/>
</dbReference>
<dbReference type="Proteomes" id="UP000614334">
    <property type="component" value="Unassembled WGS sequence"/>
</dbReference>
<organism evidence="9 10">
    <name type="scientific">Rhizoctonia solani</name>
    <dbReference type="NCBI Taxonomy" id="456999"/>
    <lineage>
        <taxon>Eukaryota</taxon>
        <taxon>Fungi</taxon>
        <taxon>Dikarya</taxon>
        <taxon>Basidiomycota</taxon>
        <taxon>Agaricomycotina</taxon>
        <taxon>Agaricomycetes</taxon>
        <taxon>Cantharellales</taxon>
        <taxon>Ceratobasidiaceae</taxon>
        <taxon>Rhizoctonia</taxon>
    </lineage>
</organism>
<dbReference type="Gene3D" id="4.10.60.10">
    <property type="entry name" value="Zinc finger, CCHC-type"/>
    <property type="match status" value="1"/>
</dbReference>
<dbReference type="SUPFAM" id="SSF53474">
    <property type="entry name" value="alpha/beta-Hydrolases"/>
    <property type="match status" value="1"/>
</dbReference>
<feature type="region of interest" description="Disordered" evidence="6">
    <location>
        <begin position="263"/>
        <end position="297"/>
    </location>
</feature>
<feature type="compositionally biased region" description="Basic and acidic residues" evidence="6">
    <location>
        <begin position="689"/>
        <end position="735"/>
    </location>
</feature>
<dbReference type="SMART" id="SM00343">
    <property type="entry name" value="ZnF_C2HC"/>
    <property type="match status" value="1"/>
</dbReference>
<dbReference type="InterPro" id="IPR000639">
    <property type="entry name" value="Epox_hydrolase-like"/>
</dbReference>
<comment type="similarity">
    <text evidence="1">Belongs to the peptidase S33 family.</text>
</comment>
<evidence type="ECO:0000256" key="7">
    <source>
        <dbReference type="SAM" id="SignalP"/>
    </source>
</evidence>
<keyword evidence="7" id="KW-0732">Signal</keyword>
<dbReference type="InterPro" id="IPR036875">
    <property type="entry name" value="Znf_CCHC_sf"/>
</dbReference>
<feature type="compositionally biased region" description="Basic and acidic residues" evidence="6">
    <location>
        <begin position="600"/>
        <end position="621"/>
    </location>
</feature>
<evidence type="ECO:0000313" key="9">
    <source>
        <dbReference type="EMBL" id="KAF8749015.1"/>
    </source>
</evidence>
<dbReference type="InterPro" id="IPR029058">
    <property type="entry name" value="AB_hydrolase_fold"/>
</dbReference>
<evidence type="ECO:0000256" key="2">
    <source>
        <dbReference type="ARBA" id="ARBA00022664"/>
    </source>
</evidence>
<sequence>MSRTLVIFGLSVFSAFLLLFTNTQDNASQIYFCSFALTPGAIGLLYNVKPFKQTKLPGYSVLGNTGAGVSLDWLKARQKDWLNKFDWSKEEAAMNKLNHSTVDIGNITVHFVHQRSSDPKAIPVLLTHGWPGSFYEFHNVISPLSNPGGDSNVSFHVVVPLMPGFSFSSPAPIGWNINMTADLFNTLLTEVLGYKSYAAAAGDWGSGVNWALQNNHADTLRAVLYDGLIPQLGPLYEQIASGPQFAEDSLTLYNMSRVMRSGRTYDPGQAPAAPKRRGPKSVSTMGTKTSERQGEYENDERARLITFGSIPGTETLEGSLVLKGTGKRKGVSWTTSDGVKLSPAAYKALTNKAPPIRRKSNLRIECRPQETTARTADRALGVPTTPDAADRATGTSRVPETPEKHESAMGMSVGYSGQSIYITARTSRTYRTESGDEESAHEKPQYVIVDDSPSHAYKHCKGQSEVNSESDRKSEPVGISWFEEMRKAENLPEEEELPELDADWYRDHWSRSQYLSAPDTESGNQLDDTGSVSVNALIYEVSENDMLTDEEYERLLEMLRNQERLRTAREYEPSQTSGAGPSGARRTPPVTLEEVEDEGERVHRVVSSDEERESEYELARKERGKGKVGIEKKNRPRTSLGVIIDEVQRDPVISYTERVKSQSLRESQPANHIPEGFSSGGYAQAMYGTRDRDRSSAEARRSRRVEYIAAIDKPRSDPSRPVHGSELRSERRTPSDPDDDRSESSSSSSSDSESSNNEDEPRGNPNRQIMKLLADLKKENKKLKRKMKDRARSGYKAQTPKTYKGEEPDIEAYEQFLFEYNTWIREAGLSRDESVRGICRFLDGKASKWYMSKIAPNLDREKLRKKYESLTQGERVVQDFFADLELYRTRLSDVTDSQHVRRAWNGAARYIRVEWAIRGIRPESTTIEELKRVAKDIERAYKEKRAIEHDSGKRENHKRERSRSPNRKRDHKGNNSQRNGSFRDQRPRSHQGSSQKSHGRDRAENWKKHKQVSSDHRRDQPLTKEEKEKLKAEGKCFLCKQTGHFTRNCPKSSKATPSGLKVNSTTVRKAETRVMASSVLLRKLDKLSKFRNELELRSAKVEVCAAQPSGRERARKVNKQGYIERNAMRVRDNTRKVPQTITVTIP</sequence>
<feature type="compositionally biased region" description="Low complexity" evidence="6">
    <location>
        <begin position="744"/>
        <end position="755"/>
    </location>
</feature>
<evidence type="ECO:0000256" key="1">
    <source>
        <dbReference type="ARBA" id="ARBA00010088"/>
    </source>
</evidence>
<feature type="signal peptide" evidence="7">
    <location>
        <begin position="1"/>
        <end position="23"/>
    </location>
</feature>
<gene>
    <name evidence="9" type="ORF">RHS01_10347</name>
</gene>
<dbReference type="PANTHER" id="PTHR21661:SF35">
    <property type="entry name" value="EPOXIDE HYDROLASE"/>
    <property type="match status" value="1"/>
</dbReference>
<feature type="compositionally biased region" description="Polar residues" evidence="6">
    <location>
        <begin position="661"/>
        <end position="670"/>
    </location>
</feature>
<reference evidence="9" key="1">
    <citation type="submission" date="2020-09" db="EMBL/GenBank/DDBJ databases">
        <title>Comparative genome analyses of four rice-infecting Rhizoctonia solani isolates reveal extensive enrichment of homogalacturonan modification genes.</title>
        <authorList>
            <person name="Lee D.-Y."/>
            <person name="Jeon J."/>
            <person name="Kim K.-T."/>
            <person name="Cheong K."/>
            <person name="Song H."/>
            <person name="Choi G."/>
            <person name="Ko J."/>
            <person name="Opiyo S.O."/>
            <person name="Zuo S."/>
            <person name="Madhav S."/>
            <person name="Lee Y.-H."/>
            <person name="Wang G.-L."/>
        </authorList>
    </citation>
    <scope>NUCLEOTIDE SEQUENCE</scope>
    <source>
        <strain evidence="9">AG1-IA B2</strain>
    </source>
</reference>
<dbReference type="Gene3D" id="3.40.50.1820">
    <property type="entry name" value="alpha/beta hydrolase"/>
    <property type="match status" value="1"/>
</dbReference>
<feature type="compositionally biased region" description="Basic and acidic residues" evidence="6">
    <location>
        <begin position="944"/>
        <end position="958"/>
    </location>
</feature>
<dbReference type="AlphaFoldDB" id="A0A8H7I218"/>
<protein>
    <recommendedName>
        <fullName evidence="8">CCHC-type domain-containing protein</fullName>
    </recommendedName>
</protein>
<feature type="region of interest" description="Disordered" evidence="6">
    <location>
        <begin position="370"/>
        <end position="406"/>
    </location>
</feature>
<keyword evidence="2" id="KW-0507">mRNA processing</keyword>
<dbReference type="GO" id="GO:0004301">
    <property type="term" value="F:epoxide hydrolase activity"/>
    <property type="evidence" value="ECO:0007669"/>
    <property type="project" value="TreeGrafter"/>
</dbReference>
<keyword evidence="4" id="KW-0378">Hydrolase</keyword>
<feature type="domain" description="CCHC-type" evidence="8">
    <location>
        <begin position="1035"/>
        <end position="1051"/>
    </location>
</feature>
<feature type="compositionally biased region" description="Basic residues" evidence="6">
    <location>
        <begin position="780"/>
        <end position="789"/>
    </location>
</feature>
<dbReference type="GO" id="GO:0097176">
    <property type="term" value="P:epoxide metabolic process"/>
    <property type="evidence" value="ECO:0007669"/>
    <property type="project" value="TreeGrafter"/>
</dbReference>
<evidence type="ECO:0000256" key="5">
    <source>
        <dbReference type="PROSITE-ProRule" id="PRU00047"/>
    </source>
</evidence>
<evidence type="ECO:0000256" key="6">
    <source>
        <dbReference type="SAM" id="MobiDB-lite"/>
    </source>
</evidence>
<dbReference type="InterPro" id="IPR001878">
    <property type="entry name" value="Znf_CCHC"/>
</dbReference>
<comment type="caution">
    <text evidence="9">The sequence shown here is derived from an EMBL/GenBank/DDBJ whole genome shotgun (WGS) entry which is preliminary data.</text>
</comment>
<dbReference type="InterPro" id="IPR010497">
    <property type="entry name" value="Epoxide_hydro_N"/>
</dbReference>
<evidence type="ECO:0000256" key="4">
    <source>
        <dbReference type="ARBA" id="ARBA00022801"/>
    </source>
</evidence>
<keyword evidence="3" id="KW-0058">Aromatic hydrocarbons catabolism</keyword>
<feature type="region of interest" description="Disordered" evidence="6">
    <location>
        <begin position="658"/>
        <end position="767"/>
    </location>
</feature>